<keyword evidence="1" id="KW-0802">TPR repeat</keyword>
<organism evidence="2 3">
    <name type="scientific">Pseudoalteromonas holothuriae</name>
    <dbReference type="NCBI Taxonomy" id="2963714"/>
    <lineage>
        <taxon>Bacteria</taxon>
        <taxon>Pseudomonadati</taxon>
        <taxon>Pseudomonadota</taxon>
        <taxon>Gammaproteobacteria</taxon>
        <taxon>Alteromonadales</taxon>
        <taxon>Pseudoalteromonadaceae</taxon>
        <taxon>Pseudoalteromonas</taxon>
    </lineage>
</organism>
<evidence type="ECO:0000313" key="2">
    <source>
        <dbReference type="EMBL" id="CAH9061332.1"/>
    </source>
</evidence>
<dbReference type="RefSeq" id="WP_261593690.1">
    <property type="nucleotide sequence ID" value="NZ_CAMAPD010000011.1"/>
</dbReference>
<gene>
    <name evidence="2" type="ORF">PSECIP111951_02467</name>
</gene>
<dbReference type="PROSITE" id="PS50005">
    <property type="entry name" value="TPR"/>
    <property type="match status" value="1"/>
</dbReference>
<evidence type="ECO:0000313" key="3">
    <source>
        <dbReference type="Proteomes" id="UP001152485"/>
    </source>
</evidence>
<dbReference type="Proteomes" id="UP001152485">
    <property type="component" value="Unassembled WGS sequence"/>
</dbReference>
<sequence>MPENKAKIGILETVGVNVLLNFAVLIALLQGVPPDLSELKSQFMLQPNELAQRYYQYAALPANTGSAQFYQLTLKAAIISNQPKLANDIALKLALPKWQTHIDNHQAKLISNLGVLLRINGHYEHAIDAYQCALSLNNGSNNFRFHTLLNLQSAMLHTKQYDEAKSILEQAKTLAENKQQHLRVKINLANYLLDNNQLHQARHLFKAQYRDLSLAGETEMAARIGLNLLNTEILLGNFRQFWRYQNSVRQTIFSIANSNHHYYYHFVIMHSLVSAIQAPSEIQYARFAYAIEHGDFLFEHGQQQSIRKYVEMVDVPWISVQFAEQTAQYERVRPKKTVPLDLLEQYCIAPNENQSRLKSDFDSIT</sequence>
<dbReference type="InterPro" id="IPR011990">
    <property type="entry name" value="TPR-like_helical_dom_sf"/>
</dbReference>
<evidence type="ECO:0008006" key="4">
    <source>
        <dbReference type="Google" id="ProtNLM"/>
    </source>
</evidence>
<dbReference type="InterPro" id="IPR019734">
    <property type="entry name" value="TPR_rpt"/>
</dbReference>
<evidence type="ECO:0000256" key="1">
    <source>
        <dbReference type="PROSITE-ProRule" id="PRU00339"/>
    </source>
</evidence>
<name>A0ABM9GJA6_9GAMM</name>
<proteinExistence type="predicted"/>
<dbReference type="EMBL" id="CAMAPD010000011">
    <property type="protein sequence ID" value="CAH9061332.1"/>
    <property type="molecule type" value="Genomic_DNA"/>
</dbReference>
<dbReference type="SUPFAM" id="SSF48452">
    <property type="entry name" value="TPR-like"/>
    <property type="match status" value="1"/>
</dbReference>
<dbReference type="SMART" id="SM00028">
    <property type="entry name" value="TPR"/>
    <property type="match status" value="2"/>
</dbReference>
<comment type="caution">
    <text evidence="2">The sequence shown here is derived from an EMBL/GenBank/DDBJ whole genome shotgun (WGS) entry which is preliminary data.</text>
</comment>
<feature type="repeat" description="TPR" evidence="1">
    <location>
        <begin position="107"/>
        <end position="140"/>
    </location>
</feature>
<protein>
    <recommendedName>
        <fullName evidence="4">Tetratricopeptide repeat protein</fullName>
    </recommendedName>
</protein>
<reference evidence="2 3" key="1">
    <citation type="submission" date="2022-07" db="EMBL/GenBank/DDBJ databases">
        <authorList>
            <person name="Criscuolo A."/>
        </authorList>
    </citation>
    <scope>NUCLEOTIDE SEQUENCE [LARGE SCALE GENOMIC DNA]</scope>
    <source>
        <strain evidence="3">CIP 111951</strain>
    </source>
</reference>
<dbReference type="Gene3D" id="1.25.40.10">
    <property type="entry name" value="Tetratricopeptide repeat domain"/>
    <property type="match status" value="1"/>
</dbReference>
<accession>A0ABM9GJA6</accession>